<organism evidence="2 3">
    <name type="scientific">Paraburkholderia largidicola</name>
    <dbReference type="NCBI Taxonomy" id="3014751"/>
    <lineage>
        <taxon>Bacteria</taxon>
        <taxon>Pseudomonadati</taxon>
        <taxon>Pseudomonadota</taxon>
        <taxon>Betaproteobacteria</taxon>
        <taxon>Burkholderiales</taxon>
        <taxon>Burkholderiaceae</taxon>
        <taxon>Paraburkholderia</taxon>
    </lineage>
</organism>
<accession>A0A7I8BGU3</accession>
<dbReference type="Proteomes" id="UP000510888">
    <property type="component" value="Chromosome 1"/>
</dbReference>
<feature type="region of interest" description="Disordered" evidence="1">
    <location>
        <begin position="58"/>
        <end position="84"/>
    </location>
</feature>
<feature type="compositionally biased region" description="Basic and acidic residues" evidence="1">
    <location>
        <begin position="69"/>
        <end position="80"/>
    </location>
</feature>
<evidence type="ECO:0000313" key="2">
    <source>
        <dbReference type="EMBL" id="BCF87658.1"/>
    </source>
</evidence>
<sequence>MTQPRGGRRTFVCLFVRLMVWSEAGAAAIVHTSWRTAVRANLLRETLHVQRVDRLRRADGGARGALPSERAKRRENEARCKPGGRARGWRGNVTVVLHEAGG</sequence>
<dbReference type="KEGG" id="plad:PPGU16_07250"/>
<reference evidence="2 3" key="1">
    <citation type="journal article" date="2020" name="Genes (Basel)">
        <title>Genomic Comparison of Insect Gut Symbionts from Divergent Burkholderia Subclades.</title>
        <authorList>
            <person name="Takeshita K."/>
            <person name="Kikuchi Y."/>
        </authorList>
    </citation>
    <scope>NUCLEOTIDE SEQUENCE [LARGE SCALE GENOMIC DNA]</scope>
    <source>
        <strain evidence="2 3">PGU16</strain>
    </source>
</reference>
<protein>
    <submittedName>
        <fullName evidence="2">Uncharacterized protein</fullName>
    </submittedName>
</protein>
<proteinExistence type="predicted"/>
<keyword evidence="3" id="KW-1185">Reference proteome</keyword>
<evidence type="ECO:0000313" key="3">
    <source>
        <dbReference type="Proteomes" id="UP000510888"/>
    </source>
</evidence>
<dbReference type="EMBL" id="AP023174">
    <property type="protein sequence ID" value="BCF87658.1"/>
    <property type="molecule type" value="Genomic_DNA"/>
</dbReference>
<gene>
    <name evidence="2" type="ORF">PPGU16_07250</name>
</gene>
<dbReference type="AlphaFoldDB" id="A0A7I8BGU3"/>
<name>A0A7I8BGU3_9BURK</name>
<evidence type="ECO:0000256" key="1">
    <source>
        <dbReference type="SAM" id="MobiDB-lite"/>
    </source>
</evidence>